<gene>
    <name evidence="2" type="ORF">NIT7321_01031</name>
</gene>
<organism evidence="2 3">
    <name type="scientific">Phaeobacter italicus</name>
    <dbReference type="NCBI Taxonomy" id="481446"/>
    <lineage>
        <taxon>Bacteria</taxon>
        <taxon>Pseudomonadati</taxon>
        <taxon>Pseudomonadota</taxon>
        <taxon>Alphaproteobacteria</taxon>
        <taxon>Rhodobacterales</taxon>
        <taxon>Roseobacteraceae</taxon>
        <taxon>Phaeobacter</taxon>
    </lineage>
</organism>
<evidence type="ECO:0000256" key="1">
    <source>
        <dbReference type="SAM" id="Phobius"/>
    </source>
</evidence>
<keyword evidence="1" id="KW-0812">Transmembrane</keyword>
<dbReference type="RefSeq" id="WP_050672798.1">
    <property type="nucleotide sequence ID" value="NZ_CVRL01000013.1"/>
</dbReference>
<dbReference type="STRING" id="481446.NIT7645_02384"/>
<dbReference type="Proteomes" id="UP000043764">
    <property type="component" value="Unassembled WGS sequence"/>
</dbReference>
<keyword evidence="3" id="KW-1185">Reference proteome</keyword>
<keyword evidence="1" id="KW-0472">Membrane</keyword>
<dbReference type="AlphaFoldDB" id="A0A0H5CYS4"/>
<evidence type="ECO:0000313" key="2">
    <source>
        <dbReference type="EMBL" id="CRL10187.1"/>
    </source>
</evidence>
<reference evidence="3" key="1">
    <citation type="submission" date="2015-05" db="EMBL/GenBank/DDBJ databases">
        <authorList>
            <person name="Rodrigo-Torres Lidia"/>
            <person name="Arahal R.David."/>
        </authorList>
    </citation>
    <scope>NUCLEOTIDE SEQUENCE [LARGE SCALE GENOMIC DNA]</scope>
    <source>
        <strain evidence="3">CECT 7321</strain>
    </source>
</reference>
<proteinExistence type="predicted"/>
<evidence type="ECO:0000313" key="3">
    <source>
        <dbReference type="Proteomes" id="UP000043764"/>
    </source>
</evidence>
<feature type="transmembrane region" description="Helical" evidence="1">
    <location>
        <begin position="12"/>
        <end position="31"/>
    </location>
</feature>
<sequence>MSDHARSPLDLALMVFGSFFVLSVLAFWAMFRFGGPVAAEFGVSVMGRSVSRKVILSGVSDVSDALQGIVQQCRWLFAGAYACEGGHK</sequence>
<protein>
    <submittedName>
        <fullName evidence="2">Uncharacterized protein</fullName>
    </submittedName>
</protein>
<keyword evidence="1" id="KW-1133">Transmembrane helix</keyword>
<name>A0A0H5CYS4_9RHOB</name>
<accession>A0A0H5CYS4</accession>
<dbReference type="EMBL" id="CVRL01000013">
    <property type="protein sequence ID" value="CRL10187.1"/>
    <property type="molecule type" value="Genomic_DNA"/>
</dbReference>